<feature type="non-terminal residue" evidence="2">
    <location>
        <position position="1"/>
    </location>
</feature>
<feature type="compositionally biased region" description="Basic and acidic residues" evidence="1">
    <location>
        <begin position="42"/>
        <end position="51"/>
    </location>
</feature>
<name>W1Y0M8_9ZZZZ</name>
<feature type="region of interest" description="Disordered" evidence="1">
    <location>
        <begin position="29"/>
        <end position="79"/>
    </location>
</feature>
<gene>
    <name evidence="2" type="ORF">Q604_UNBC10369G0001</name>
</gene>
<comment type="caution">
    <text evidence="2">The sequence shown here is derived from an EMBL/GenBank/DDBJ whole genome shotgun (WGS) entry which is preliminary data.</text>
</comment>
<proteinExistence type="predicted"/>
<evidence type="ECO:0000313" key="2">
    <source>
        <dbReference type="EMBL" id="ETJ35240.1"/>
    </source>
</evidence>
<dbReference type="EMBL" id="AZMM01010369">
    <property type="protein sequence ID" value="ETJ35240.1"/>
    <property type="molecule type" value="Genomic_DNA"/>
</dbReference>
<protein>
    <submittedName>
        <fullName evidence="2">Uncharacterized protein</fullName>
    </submittedName>
</protein>
<evidence type="ECO:0000256" key="1">
    <source>
        <dbReference type="SAM" id="MobiDB-lite"/>
    </source>
</evidence>
<feature type="compositionally biased region" description="Polar residues" evidence="1">
    <location>
        <begin position="32"/>
        <end position="41"/>
    </location>
</feature>
<organism evidence="2">
    <name type="scientific">human gut metagenome</name>
    <dbReference type="NCBI Taxonomy" id="408170"/>
    <lineage>
        <taxon>unclassified sequences</taxon>
        <taxon>metagenomes</taxon>
        <taxon>organismal metagenomes</taxon>
    </lineage>
</organism>
<reference evidence="2" key="1">
    <citation type="submission" date="2013-12" db="EMBL/GenBank/DDBJ databases">
        <title>A Varibaculum cambriense genome reconstructed from a premature infant gut community with otherwise low bacterial novelty that shifts toward anaerobic metabolism during the third week of life.</title>
        <authorList>
            <person name="Brown C.T."/>
            <person name="Sharon I."/>
            <person name="Thomas B.C."/>
            <person name="Castelle C.J."/>
            <person name="Morowitz M.J."/>
            <person name="Banfield J.F."/>
        </authorList>
    </citation>
    <scope>NUCLEOTIDE SEQUENCE</scope>
</reference>
<dbReference type="AlphaFoldDB" id="W1Y0M8"/>
<sequence length="109" mass="12410">LFRSIKDPSIAAARKEVEFQRAMNPCPIDFSEFQSSNPRSQGEQKEYEGKDASNFNRRQKYSDSEEPQFTTPFGSEPGFLPVEKDRYRLVWSSIALGLTVLLLPSICSD</sequence>
<accession>W1Y0M8</accession>